<dbReference type="EC" id="2.7.1.170" evidence="1"/>
<evidence type="ECO:0000313" key="1">
    <source>
        <dbReference type="EMBL" id="ALO15256.1"/>
    </source>
</evidence>
<proteinExistence type="predicted"/>
<dbReference type="SUPFAM" id="SSF53067">
    <property type="entry name" value="Actin-like ATPase domain"/>
    <property type="match status" value="1"/>
</dbReference>
<dbReference type="GO" id="GO:0009254">
    <property type="term" value="P:peptidoglycan turnover"/>
    <property type="evidence" value="ECO:0007669"/>
    <property type="project" value="InterPro"/>
</dbReference>
<dbReference type="PATRIC" id="fig|1307839.3.peg.1710"/>
<name>A0A0S2HYZ2_9BACT</name>
<dbReference type="Pfam" id="PF03702">
    <property type="entry name" value="AnmK"/>
    <property type="match status" value="1"/>
</dbReference>
<dbReference type="GO" id="GO:0006040">
    <property type="term" value="P:amino sugar metabolic process"/>
    <property type="evidence" value="ECO:0007669"/>
    <property type="project" value="InterPro"/>
</dbReference>
<dbReference type="EMBL" id="CP013118">
    <property type="protein sequence ID" value="ALO15256.1"/>
    <property type="molecule type" value="Genomic_DNA"/>
</dbReference>
<keyword evidence="2" id="KW-1185">Reference proteome</keyword>
<dbReference type="InterPro" id="IPR043129">
    <property type="entry name" value="ATPase_NBD"/>
</dbReference>
<gene>
    <name evidence="1" type="primary">anmK</name>
    <name evidence="1" type="ORF">L21SP5_01613</name>
</gene>
<dbReference type="Gene3D" id="3.30.420.40">
    <property type="match status" value="2"/>
</dbReference>
<reference evidence="1 2" key="1">
    <citation type="submission" date="2015-11" db="EMBL/GenBank/DDBJ databases">
        <title>Description and complete genome sequence of a novel strain predominating in hypersaline microbial mats and representing a new family of the Bacteriodetes phylum.</title>
        <authorList>
            <person name="Spring S."/>
            <person name="Bunk B."/>
            <person name="Sproer C."/>
            <person name="Klenk H.-P."/>
        </authorList>
    </citation>
    <scope>NUCLEOTIDE SEQUENCE [LARGE SCALE GENOMIC DNA]</scope>
    <source>
        <strain evidence="1 2">L21-Spi-D4</strain>
    </source>
</reference>
<sequence length="355" mass="39404">MKKSLFAGLMSGTSLDGLDIAICEFKMHGENLDWQIVEADTISYDKAWSKKLQNAHEKRAFDLLKLHHEYGEFLGSSVLSFLSRSGIPKADIAAISSHGHTVFHQPESKLTFQLGHGASIAAATGLPVFCDFRVQDVVLGGQGAPLVPVGDRLLFGKYDFCLNLGGIANVSMENKGQRVAWDICPANMVLNYLSRQMGQAFDDKGAYSARGKVDRDLMNELNQLQYYSKPAPKTLGREWVEREVLHLLEYYEIPVVDKLATFTEHIAIQISKAIDNYSGSTILITGGGAYNDFLINRINKWANVSVILPEQQIIDYKEALIFALLGYLKMHNQQNVFGAVTGAKKDHISGVEYKI</sequence>
<dbReference type="GO" id="GO:0016773">
    <property type="term" value="F:phosphotransferase activity, alcohol group as acceptor"/>
    <property type="evidence" value="ECO:0007669"/>
    <property type="project" value="InterPro"/>
</dbReference>
<dbReference type="Proteomes" id="UP000064893">
    <property type="component" value="Chromosome"/>
</dbReference>
<organism evidence="1 2">
    <name type="scientific">Salinivirga cyanobacteriivorans</name>
    <dbReference type="NCBI Taxonomy" id="1307839"/>
    <lineage>
        <taxon>Bacteria</taxon>
        <taxon>Pseudomonadati</taxon>
        <taxon>Bacteroidota</taxon>
        <taxon>Bacteroidia</taxon>
        <taxon>Bacteroidales</taxon>
        <taxon>Salinivirgaceae</taxon>
        <taxon>Salinivirga</taxon>
    </lineage>
</organism>
<dbReference type="PANTHER" id="PTHR30605:SF0">
    <property type="entry name" value="ANHYDRO-N-ACETYLMURAMIC ACID KINASE"/>
    <property type="match status" value="1"/>
</dbReference>
<dbReference type="KEGG" id="blq:L21SP5_01613"/>
<dbReference type="PANTHER" id="PTHR30605">
    <property type="entry name" value="ANHYDRO-N-ACETYLMURAMIC ACID KINASE"/>
    <property type="match status" value="1"/>
</dbReference>
<dbReference type="GO" id="GO:0016301">
    <property type="term" value="F:kinase activity"/>
    <property type="evidence" value="ECO:0007669"/>
    <property type="project" value="UniProtKB-KW"/>
</dbReference>
<dbReference type="GO" id="GO:0005524">
    <property type="term" value="F:ATP binding"/>
    <property type="evidence" value="ECO:0007669"/>
    <property type="project" value="InterPro"/>
</dbReference>
<evidence type="ECO:0000313" key="2">
    <source>
        <dbReference type="Proteomes" id="UP000064893"/>
    </source>
</evidence>
<keyword evidence="1" id="KW-0418">Kinase</keyword>
<dbReference type="AlphaFoldDB" id="A0A0S2HYZ2"/>
<dbReference type="NCBIfam" id="NF007144">
    <property type="entry name" value="PRK09585.2-3"/>
    <property type="match status" value="1"/>
</dbReference>
<keyword evidence="1" id="KW-0808">Transferase</keyword>
<dbReference type="RefSeq" id="WP_057952726.1">
    <property type="nucleotide sequence ID" value="NZ_CP013118.1"/>
</dbReference>
<protein>
    <submittedName>
        <fullName evidence="1">Anhydro-N-acetylmuramic acid kinase</fullName>
        <ecNumber evidence="1">2.7.1.170</ecNumber>
    </submittedName>
</protein>
<dbReference type="STRING" id="1307839.L21SP5_01613"/>
<accession>A0A0S2HYZ2</accession>
<dbReference type="InterPro" id="IPR005338">
    <property type="entry name" value="Anhydro_N_Ac-Mur_kinase"/>
</dbReference>